<name>A0A9C6X5R0_FRAOC</name>
<evidence type="ECO:0000313" key="1">
    <source>
        <dbReference type="Proteomes" id="UP000504606"/>
    </source>
</evidence>
<evidence type="ECO:0000313" key="2">
    <source>
        <dbReference type="RefSeq" id="XP_052129649.1"/>
    </source>
</evidence>
<accession>A0A9C6X5R0</accession>
<dbReference type="Proteomes" id="UP000504606">
    <property type="component" value="Unplaced"/>
</dbReference>
<gene>
    <name evidence="2" type="primary">LOC127750950</name>
</gene>
<reference evidence="2" key="1">
    <citation type="submission" date="2025-08" db="UniProtKB">
        <authorList>
            <consortium name="RefSeq"/>
        </authorList>
    </citation>
    <scope>IDENTIFICATION</scope>
    <source>
        <tissue evidence="2">Whole organism</tissue>
    </source>
</reference>
<dbReference type="KEGG" id="foc:127750950"/>
<dbReference type="GeneID" id="127750950"/>
<protein>
    <submittedName>
        <fullName evidence="2">DNA (Cytosine-5)-methyltransferase 3B-like</fullName>
    </submittedName>
</protein>
<dbReference type="Gene3D" id="3.40.50.150">
    <property type="entry name" value="Vaccinia Virus protein VP39"/>
    <property type="match status" value="1"/>
</dbReference>
<dbReference type="AlphaFoldDB" id="A0A9C6X5R0"/>
<dbReference type="OrthoDB" id="641149at2759"/>
<dbReference type="RefSeq" id="XP_052129649.1">
    <property type="nucleotide sequence ID" value="XM_052273689.1"/>
</dbReference>
<sequence>MAISRDRNTKLYFLCENVQSMEHRICDEITKIIGVKPSIHNANKFGYMKRPRIFWGNLPVFGEAETPIGTAKVGHVQEILSYGRKANVSILPKLTTTYHSQVTGKGCSKKLPVIEDGIEKPLLTVEMEKAFQNRLLMGQILEKLLGGNCWEGLGVLTL</sequence>
<keyword evidence="1" id="KW-1185">Reference proteome</keyword>
<organism evidence="1 2">
    <name type="scientific">Frankliniella occidentalis</name>
    <name type="common">Western flower thrips</name>
    <name type="synonym">Euthrips occidentalis</name>
    <dbReference type="NCBI Taxonomy" id="133901"/>
    <lineage>
        <taxon>Eukaryota</taxon>
        <taxon>Metazoa</taxon>
        <taxon>Ecdysozoa</taxon>
        <taxon>Arthropoda</taxon>
        <taxon>Hexapoda</taxon>
        <taxon>Insecta</taxon>
        <taxon>Pterygota</taxon>
        <taxon>Neoptera</taxon>
        <taxon>Paraneoptera</taxon>
        <taxon>Thysanoptera</taxon>
        <taxon>Terebrantia</taxon>
        <taxon>Thripoidea</taxon>
        <taxon>Thripidae</taxon>
        <taxon>Frankliniella</taxon>
    </lineage>
</organism>
<dbReference type="InterPro" id="IPR029063">
    <property type="entry name" value="SAM-dependent_MTases_sf"/>
</dbReference>
<proteinExistence type="predicted"/>